<keyword evidence="1" id="KW-0472">Membrane</keyword>
<proteinExistence type="predicted"/>
<evidence type="ECO:0000313" key="3">
    <source>
        <dbReference type="Proteomes" id="UP001158576"/>
    </source>
</evidence>
<reference evidence="2 3" key="1">
    <citation type="submission" date="2021-04" db="EMBL/GenBank/DDBJ databases">
        <authorList>
            <person name="Bliznina A."/>
        </authorList>
    </citation>
    <scope>NUCLEOTIDE SEQUENCE [LARGE SCALE GENOMIC DNA]</scope>
</reference>
<dbReference type="InterPro" id="IPR039099">
    <property type="entry name" value="Pannexin"/>
</dbReference>
<dbReference type="PANTHER" id="PTHR15759:SF6">
    <property type="entry name" value="INNEXIN"/>
    <property type="match status" value="1"/>
</dbReference>
<keyword evidence="1" id="KW-0812">Transmembrane</keyword>
<feature type="transmembrane region" description="Helical" evidence="1">
    <location>
        <begin position="277"/>
        <end position="296"/>
    </location>
</feature>
<name>A0ABN7T0M0_OIKDI</name>
<protein>
    <submittedName>
        <fullName evidence="2">Oidioi.mRNA.OKI2018_I69.chr2.g4142.t1.cds</fullName>
    </submittedName>
</protein>
<gene>
    <name evidence="2" type="ORF">OKIOD_LOCUS12907</name>
</gene>
<sequence>MLSLAADAIFANAKTNTGDTKVSKASLPNDNIVTLLAVGSPILLISFALVFSPNLATENGLRCAPTSPMKNRFYMYNYCWENFNHYELNFTEDGPVEVGEPRWMIHHKAFPYAFFLFAFILGMPAINWVLAYSDNVKRQATYIMSGLEEALALTLSLMSDLVQEKNREKTTENVKDRMNAMLEKNYSEEIDIKFKAFKKYLQKKNSSTKLARAFIQRRIFTLVLLILVGIFMYEIYYLDNQDFFNCKLKYQPLGTVGDGVDYVRCSIGDVSTRRLLVQIYLCIIGTCFVGIFFITIKDAVNAHRAFKLLEMIPIIDENEIHNSANFFGLRDIHILLFLAKSNFSENELFKTCHRAYEMSKMTNIPYENMIETIVSWGEEDEADKDAAEVLESLQ</sequence>
<keyword evidence="1" id="KW-1133">Transmembrane helix</keyword>
<dbReference type="PANTHER" id="PTHR15759">
    <property type="entry name" value="PANNEXIN"/>
    <property type="match status" value="1"/>
</dbReference>
<dbReference type="Proteomes" id="UP001158576">
    <property type="component" value="Chromosome 2"/>
</dbReference>
<evidence type="ECO:0000313" key="2">
    <source>
        <dbReference type="EMBL" id="CAG5109623.1"/>
    </source>
</evidence>
<organism evidence="2 3">
    <name type="scientific">Oikopleura dioica</name>
    <name type="common">Tunicate</name>
    <dbReference type="NCBI Taxonomy" id="34765"/>
    <lineage>
        <taxon>Eukaryota</taxon>
        <taxon>Metazoa</taxon>
        <taxon>Chordata</taxon>
        <taxon>Tunicata</taxon>
        <taxon>Appendicularia</taxon>
        <taxon>Copelata</taxon>
        <taxon>Oikopleuridae</taxon>
        <taxon>Oikopleura</taxon>
    </lineage>
</organism>
<accession>A0ABN7T0M0</accession>
<feature type="transmembrane region" description="Helical" evidence="1">
    <location>
        <begin position="219"/>
        <end position="238"/>
    </location>
</feature>
<feature type="transmembrane region" description="Helical" evidence="1">
    <location>
        <begin position="32"/>
        <end position="52"/>
    </location>
</feature>
<dbReference type="EMBL" id="OU015567">
    <property type="protein sequence ID" value="CAG5109623.1"/>
    <property type="molecule type" value="Genomic_DNA"/>
</dbReference>
<evidence type="ECO:0000256" key="1">
    <source>
        <dbReference type="SAM" id="Phobius"/>
    </source>
</evidence>
<feature type="transmembrane region" description="Helical" evidence="1">
    <location>
        <begin position="109"/>
        <end position="130"/>
    </location>
</feature>
<keyword evidence="3" id="KW-1185">Reference proteome</keyword>